<dbReference type="SUPFAM" id="SSF161098">
    <property type="entry name" value="MetI-like"/>
    <property type="match status" value="1"/>
</dbReference>
<feature type="transmembrane region" description="Helical" evidence="5">
    <location>
        <begin position="29"/>
        <end position="53"/>
    </location>
</feature>
<keyword evidence="3 5" id="KW-1133">Transmembrane helix</keyword>
<keyword evidence="7" id="KW-1185">Reference proteome</keyword>
<reference evidence="7" key="1">
    <citation type="submission" date="2016-10" db="EMBL/GenBank/DDBJ databases">
        <authorList>
            <person name="Varghese N."/>
            <person name="Submissions S."/>
        </authorList>
    </citation>
    <scope>NUCLEOTIDE SEQUENCE [LARGE SCALE GENOMIC DNA]</scope>
    <source>
        <strain evidence="7">CGMCC 4.3525</strain>
    </source>
</reference>
<evidence type="ECO:0000256" key="4">
    <source>
        <dbReference type="ARBA" id="ARBA00023136"/>
    </source>
</evidence>
<comment type="subcellular location">
    <subcellularLocation>
        <location evidence="1">Membrane</location>
        <topology evidence="1">Multi-pass membrane protein</topology>
    </subcellularLocation>
</comment>
<evidence type="ECO:0000256" key="5">
    <source>
        <dbReference type="SAM" id="Phobius"/>
    </source>
</evidence>
<dbReference type="Proteomes" id="UP000199352">
    <property type="component" value="Unassembled WGS sequence"/>
</dbReference>
<evidence type="ECO:0000256" key="1">
    <source>
        <dbReference type="ARBA" id="ARBA00004141"/>
    </source>
</evidence>
<dbReference type="InterPro" id="IPR035906">
    <property type="entry name" value="MetI-like_sf"/>
</dbReference>
<evidence type="ECO:0000313" key="6">
    <source>
        <dbReference type="EMBL" id="SEQ71046.1"/>
    </source>
</evidence>
<dbReference type="GO" id="GO:0016020">
    <property type="term" value="C:membrane"/>
    <property type="evidence" value="ECO:0007669"/>
    <property type="project" value="UniProtKB-SubCell"/>
</dbReference>
<organism evidence="6 7">
    <name type="scientific">Lentzea xinjiangensis</name>
    <dbReference type="NCBI Taxonomy" id="402600"/>
    <lineage>
        <taxon>Bacteria</taxon>
        <taxon>Bacillati</taxon>
        <taxon>Actinomycetota</taxon>
        <taxon>Actinomycetes</taxon>
        <taxon>Pseudonocardiales</taxon>
        <taxon>Pseudonocardiaceae</taxon>
        <taxon>Lentzea</taxon>
    </lineage>
</organism>
<evidence type="ECO:0000256" key="3">
    <source>
        <dbReference type="ARBA" id="ARBA00022989"/>
    </source>
</evidence>
<dbReference type="EMBL" id="FOFR01000004">
    <property type="protein sequence ID" value="SEQ71046.1"/>
    <property type="molecule type" value="Genomic_DNA"/>
</dbReference>
<dbReference type="AlphaFoldDB" id="A0A1H9I924"/>
<dbReference type="STRING" id="402600.SAMN05216188_104399"/>
<feature type="transmembrane region" description="Helical" evidence="5">
    <location>
        <begin position="65"/>
        <end position="86"/>
    </location>
</feature>
<sequence>MSLDSSRFGSAIGRPTRPGAWAGKTVRVVLANSLIIAGGALLSQLSVSVSAACAPARKRFRGQAVALLVILPLGAWGFSIFCLSLQKSFLRGITTGAIKG</sequence>
<evidence type="ECO:0000256" key="2">
    <source>
        <dbReference type="ARBA" id="ARBA00022692"/>
    </source>
</evidence>
<accession>A0A1H9I924</accession>
<name>A0A1H9I924_9PSEU</name>
<proteinExistence type="predicted"/>
<keyword evidence="2 5" id="KW-0812">Transmembrane</keyword>
<keyword evidence="4 5" id="KW-0472">Membrane</keyword>
<gene>
    <name evidence="6" type="ORF">SAMN05216188_104399</name>
</gene>
<evidence type="ECO:0000313" key="7">
    <source>
        <dbReference type="Proteomes" id="UP000199352"/>
    </source>
</evidence>
<protein>
    <submittedName>
        <fullName evidence="6">Uncharacterized protein</fullName>
    </submittedName>
</protein>
<dbReference type="RefSeq" id="WP_177221088.1">
    <property type="nucleotide sequence ID" value="NZ_FOFR01000004.1"/>
</dbReference>